<sequence length="136" mass="14775">MKKIKFLTLLCVAMGLGSCNNTVPTDALQGEWQLVTMGTTAVTAEAQPTLQLNIKEMKVNGSDSCNTFMGGITNITDKDLVFSELATTLMLCPETTMQVADTFGAAMKKVAKYEVNDKQLLLKDDKGTVLLTFTKK</sequence>
<gene>
    <name evidence="3" type="ORF">CGC59_07200</name>
</gene>
<dbReference type="PANTHER" id="PTHR35535:SF1">
    <property type="entry name" value="HEAT SHOCK PROTEIN HSLJ"/>
    <property type="match status" value="1"/>
</dbReference>
<evidence type="ECO:0000259" key="2">
    <source>
        <dbReference type="Pfam" id="PF03724"/>
    </source>
</evidence>
<evidence type="ECO:0000313" key="3">
    <source>
        <dbReference type="EMBL" id="ATA79467.1"/>
    </source>
</evidence>
<dbReference type="InterPro" id="IPR005184">
    <property type="entry name" value="DUF306_Meta_HslJ"/>
</dbReference>
<protein>
    <submittedName>
        <fullName evidence="3">Meta domain protein</fullName>
    </submittedName>
</protein>
<dbReference type="Gene3D" id="2.40.128.270">
    <property type="match status" value="1"/>
</dbReference>
<dbReference type="EMBL" id="CP022383">
    <property type="protein sequence ID" value="ATA79467.1"/>
    <property type="molecule type" value="Genomic_DNA"/>
</dbReference>
<dbReference type="GeneID" id="78162302"/>
<dbReference type="AlphaFoldDB" id="A0A250F655"/>
<feature type="signal peptide" evidence="1">
    <location>
        <begin position="1"/>
        <end position="21"/>
    </location>
</feature>
<dbReference type="PROSITE" id="PS51257">
    <property type="entry name" value="PROKAR_LIPOPROTEIN"/>
    <property type="match status" value="1"/>
</dbReference>
<dbReference type="PANTHER" id="PTHR35535">
    <property type="entry name" value="HEAT SHOCK PROTEIN HSLJ"/>
    <property type="match status" value="1"/>
</dbReference>
<evidence type="ECO:0000313" key="4">
    <source>
        <dbReference type="Proteomes" id="UP000217334"/>
    </source>
</evidence>
<feature type="chain" id="PRO_5012874281" evidence="1">
    <location>
        <begin position="22"/>
        <end position="136"/>
    </location>
</feature>
<dbReference type="Pfam" id="PF03724">
    <property type="entry name" value="META"/>
    <property type="match status" value="1"/>
</dbReference>
<evidence type="ECO:0000256" key="1">
    <source>
        <dbReference type="SAM" id="SignalP"/>
    </source>
</evidence>
<feature type="domain" description="DUF306" evidence="2">
    <location>
        <begin position="28"/>
        <end position="133"/>
    </location>
</feature>
<reference evidence="4" key="1">
    <citation type="submission" date="2017-06" db="EMBL/GenBank/DDBJ databases">
        <title>Capnocytophaga spp. assemblies.</title>
        <authorList>
            <person name="Gulvik C.A."/>
        </authorList>
    </citation>
    <scope>NUCLEOTIDE SEQUENCE [LARGE SCALE GENOMIC DNA]</scope>
    <source>
        <strain evidence="4">H4486</strain>
    </source>
</reference>
<keyword evidence="1" id="KW-0732">Signal</keyword>
<dbReference type="InterPro" id="IPR038670">
    <property type="entry name" value="HslJ-like_sf"/>
</dbReference>
<name>A0A250F655_CAPSP</name>
<organism evidence="3 4">
    <name type="scientific">Capnocytophaga sputigena</name>
    <dbReference type="NCBI Taxonomy" id="1019"/>
    <lineage>
        <taxon>Bacteria</taxon>
        <taxon>Pseudomonadati</taxon>
        <taxon>Bacteroidota</taxon>
        <taxon>Flavobacteriia</taxon>
        <taxon>Flavobacteriales</taxon>
        <taxon>Flavobacteriaceae</taxon>
        <taxon>Capnocytophaga</taxon>
    </lineage>
</organism>
<dbReference type="Proteomes" id="UP000217334">
    <property type="component" value="Chromosome"/>
</dbReference>
<dbReference type="InterPro" id="IPR053147">
    <property type="entry name" value="Hsp_HslJ-like"/>
</dbReference>
<proteinExistence type="predicted"/>
<accession>A0A250F655</accession>
<dbReference type="RefSeq" id="WP_095898392.1">
    <property type="nucleotide sequence ID" value="NZ_CAJPRX010000002.1"/>
</dbReference>